<comment type="caution">
    <text evidence="1">The sequence shown here is derived from an EMBL/GenBank/DDBJ whole genome shotgun (WGS) entry which is preliminary data.</text>
</comment>
<accession>A0AA86RGR6</accession>
<proteinExistence type="predicted"/>
<evidence type="ECO:0000313" key="3">
    <source>
        <dbReference type="Proteomes" id="UP001642409"/>
    </source>
</evidence>
<dbReference type="AlphaFoldDB" id="A0AA86RGR6"/>
<dbReference type="Proteomes" id="UP001642409">
    <property type="component" value="Unassembled WGS sequence"/>
</dbReference>
<evidence type="ECO:0000313" key="2">
    <source>
        <dbReference type="EMBL" id="CAL6035259.1"/>
    </source>
</evidence>
<sequence>MQLICIICVINYQKSILNIAKQRTQLCSSKISRVEDIGFCLKSASLTSSVQTGNVNYSPSKVIYHTIYTKRTKDLQLHLIYSTYDLPSFALFGLTNDILIQTSKVSVKIPQQLNSAALICLQCDVNVSASDFAFVASGQNVSGFVLLLNSQMAVTQSLFQLRTLGVNAGGLLLNSTKAAISLESCNVSSFIEAILSGSLAVFVLDKISLTVNDVRLCSDAKHFGIGISNLSQIGSMVETCAVCEDSHYAYGLCLDNLEHGWVENDQITCAGSFLFDGDRCSCPNGQVLNGSSCVDILASVSIMLEKQEQAKLHVQNISNDVKELDSSTKMLLLDVQQIQLQTKELGKQFTAAQINLAENQLHIEQNLEQSLKQYFNNLQNNIQIIENRVLANTTEITNNIQDVNTSFNTFKSSLNSMNSTLQTQISQSLDLHLSINTISQDISTNSQIISQQQATLQNLSAQIQCMNNRTSDKNCPCHAIQATTQPSGLGAFSSALRGLNSFKAIALALKMQLWLVRRACARLHTQFYKAINVFVLYQILL</sequence>
<keyword evidence="3" id="KW-1185">Reference proteome</keyword>
<dbReference type="EMBL" id="CAXDID020000130">
    <property type="protein sequence ID" value="CAL6035259.1"/>
    <property type="molecule type" value="Genomic_DNA"/>
</dbReference>
<evidence type="ECO:0000313" key="1">
    <source>
        <dbReference type="EMBL" id="CAI9966815.1"/>
    </source>
</evidence>
<protein>
    <submittedName>
        <fullName evidence="2">Hypothetical_protein</fullName>
    </submittedName>
</protein>
<dbReference type="EMBL" id="CATOUU010001009">
    <property type="protein sequence ID" value="CAI9966815.1"/>
    <property type="molecule type" value="Genomic_DNA"/>
</dbReference>
<organism evidence="1">
    <name type="scientific">Hexamita inflata</name>
    <dbReference type="NCBI Taxonomy" id="28002"/>
    <lineage>
        <taxon>Eukaryota</taxon>
        <taxon>Metamonada</taxon>
        <taxon>Diplomonadida</taxon>
        <taxon>Hexamitidae</taxon>
        <taxon>Hexamitinae</taxon>
        <taxon>Hexamita</taxon>
    </lineage>
</organism>
<gene>
    <name evidence="2" type="ORF">HINF_LOCUS35846</name>
    <name evidence="1" type="ORF">HINF_LOCUS54460</name>
</gene>
<name>A0AA86RGR6_9EUKA</name>
<reference evidence="1" key="1">
    <citation type="submission" date="2023-06" db="EMBL/GenBank/DDBJ databases">
        <authorList>
            <person name="Kurt Z."/>
        </authorList>
    </citation>
    <scope>NUCLEOTIDE SEQUENCE</scope>
</reference>
<reference evidence="2 3" key="2">
    <citation type="submission" date="2024-07" db="EMBL/GenBank/DDBJ databases">
        <authorList>
            <person name="Akdeniz Z."/>
        </authorList>
    </citation>
    <scope>NUCLEOTIDE SEQUENCE [LARGE SCALE GENOMIC DNA]</scope>
</reference>